<evidence type="ECO:0000256" key="1">
    <source>
        <dbReference type="SAM" id="MobiDB-lite"/>
    </source>
</evidence>
<dbReference type="RefSeq" id="WP_092648205.1">
    <property type="nucleotide sequence ID" value="NZ_LT629792.1"/>
</dbReference>
<protein>
    <recommendedName>
        <fullName evidence="4">PPE family protein</fullName>
    </recommendedName>
</protein>
<evidence type="ECO:0000313" key="2">
    <source>
        <dbReference type="EMBL" id="SDT86347.1"/>
    </source>
</evidence>
<feature type="compositionally biased region" description="Basic and acidic residues" evidence="1">
    <location>
        <begin position="459"/>
        <end position="472"/>
    </location>
</feature>
<sequence>MAGEIVQRLEAVQQLPVRGAETPDSIEKISEKLDECNEIISTYKARTNISGETNDAIVSWLSRCQSKVEDYSAAVRTYSKAYSQAQVAIRQAAREGEMVVAEYHRAGPKRPEDISQLDSEAAQILSKMNAGLRAASRTGMKVISSGQQVNRSGGSSTGNNSSRSGSGVGYANYDYPNGTGSRGRGQSAGIPLISGSETRHGLGSWMSNMRGESSASIGDVNSGATAFESGTRNEATLSGSSPDGAIRPDGPLKGYLPEGTRPKGIGAFLDQGIAAEGSRLGVGGSTAVMAGGLLGAGAATLAARAGGSGLSGLSLAGPNAAAAFSRGVPASGIVSSSTSGGAGGSAAGMSAQGTTGGAGGSAAGMSAQGTTGGAGGMAARGATGFGARGAGGAANSSAAAAAGRGGMGRGFMAPMGGTGAGSDNSERKSALVGYDVFRLEDDAASEPYESEQSGAGSAEDLHASESEIEDRW</sequence>
<feature type="compositionally biased region" description="Polar residues" evidence="1">
    <location>
        <begin position="205"/>
        <end position="216"/>
    </location>
</feature>
<keyword evidence="3" id="KW-1185">Reference proteome</keyword>
<gene>
    <name evidence="2" type="ORF">SAMN04489714_0295</name>
</gene>
<feature type="region of interest" description="Disordered" evidence="1">
    <location>
        <begin position="144"/>
        <end position="259"/>
    </location>
</feature>
<feature type="region of interest" description="Disordered" evidence="1">
    <location>
        <begin position="335"/>
        <end position="364"/>
    </location>
</feature>
<dbReference type="EMBL" id="LT629792">
    <property type="protein sequence ID" value="SDT86347.1"/>
    <property type="molecule type" value="Genomic_DNA"/>
</dbReference>
<reference evidence="2 3" key="1">
    <citation type="submission" date="2016-10" db="EMBL/GenBank/DDBJ databases">
        <authorList>
            <person name="Varghese N."/>
            <person name="Submissions S."/>
        </authorList>
    </citation>
    <scope>NUCLEOTIDE SEQUENCE [LARGE SCALE GENOMIC DNA]</scope>
    <source>
        <strain evidence="2 3">DSM 9169</strain>
    </source>
</reference>
<feature type="compositionally biased region" description="Low complexity" evidence="1">
    <location>
        <begin position="149"/>
        <end position="165"/>
    </location>
</feature>
<proteinExistence type="predicted"/>
<accession>A0ABY0V596</accession>
<feature type="region of interest" description="Disordered" evidence="1">
    <location>
        <begin position="442"/>
        <end position="472"/>
    </location>
</feature>
<organism evidence="2 3">
    <name type="scientific">Schaalia radingae</name>
    <dbReference type="NCBI Taxonomy" id="131110"/>
    <lineage>
        <taxon>Bacteria</taxon>
        <taxon>Bacillati</taxon>
        <taxon>Actinomycetota</taxon>
        <taxon>Actinomycetes</taxon>
        <taxon>Actinomycetales</taxon>
        <taxon>Actinomycetaceae</taxon>
        <taxon>Schaalia</taxon>
    </lineage>
</organism>
<evidence type="ECO:0000313" key="3">
    <source>
        <dbReference type="Proteomes" id="UP000198976"/>
    </source>
</evidence>
<dbReference type="Proteomes" id="UP000198976">
    <property type="component" value="Chromosome I"/>
</dbReference>
<feature type="compositionally biased region" description="Polar residues" evidence="1">
    <location>
        <begin position="222"/>
        <end position="241"/>
    </location>
</feature>
<name>A0ABY0V596_9ACTO</name>
<evidence type="ECO:0008006" key="4">
    <source>
        <dbReference type="Google" id="ProtNLM"/>
    </source>
</evidence>